<dbReference type="RefSeq" id="WP_108729225.1">
    <property type="nucleotide sequence ID" value="NZ_CP025785.1"/>
</dbReference>
<gene>
    <name evidence="8" type="ORF">CR532_02345</name>
</gene>
<reference evidence="8 9" key="1">
    <citation type="submission" date="2018-01" db="EMBL/GenBank/DDBJ databases">
        <title>Genome sequence of Borrelia tachyglossi.</title>
        <authorList>
            <person name="Gofton A.W."/>
        </authorList>
    </citation>
    <scope>NUCLEOTIDE SEQUENCE [LARGE SCALE GENOMIC DNA]</scope>
    <source>
        <strain evidence="8 9">Bc-F10-1268</strain>
    </source>
</reference>
<dbReference type="PANTHER" id="PTHR43663:SF2">
    <property type="entry name" value="CHROMATE TRANSPORT PROTEIN-RELATED"/>
    <property type="match status" value="1"/>
</dbReference>
<keyword evidence="4 7" id="KW-0812">Transmembrane</keyword>
<evidence type="ECO:0000256" key="4">
    <source>
        <dbReference type="ARBA" id="ARBA00022692"/>
    </source>
</evidence>
<evidence type="ECO:0000256" key="6">
    <source>
        <dbReference type="ARBA" id="ARBA00023136"/>
    </source>
</evidence>
<dbReference type="InterPro" id="IPR052518">
    <property type="entry name" value="CHR_Transporter"/>
</dbReference>
<evidence type="ECO:0000256" key="5">
    <source>
        <dbReference type="ARBA" id="ARBA00022989"/>
    </source>
</evidence>
<protein>
    <submittedName>
        <fullName evidence="8">Chromate transporter</fullName>
    </submittedName>
</protein>
<dbReference type="OrthoDB" id="351081at2"/>
<comment type="subcellular location">
    <subcellularLocation>
        <location evidence="1">Cell membrane</location>
        <topology evidence="1">Multi-pass membrane protein</topology>
    </subcellularLocation>
</comment>
<dbReference type="InterPro" id="IPR003370">
    <property type="entry name" value="Chromate_transpt"/>
</dbReference>
<feature type="transmembrane region" description="Helical" evidence="7">
    <location>
        <begin position="86"/>
        <end position="108"/>
    </location>
</feature>
<comment type="similarity">
    <text evidence="2">Belongs to the chromate ion transporter (CHR) (TC 2.A.51) family.</text>
</comment>
<feature type="transmembrane region" description="Helical" evidence="7">
    <location>
        <begin position="166"/>
        <end position="183"/>
    </location>
</feature>
<dbReference type="Pfam" id="PF02417">
    <property type="entry name" value="Chromate_transp"/>
    <property type="match status" value="1"/>
</dbReference>
<keyword evidence="3" id="KW-1003">Cell membrane</keyword>
<evidence type="ECO:0000256" key="1">
    <source>
        <dbReference type="ARBA" id="ARBA00004651"/>
    </source>
</evidence>
<feature type="transmembrane region" description="Helical" evidence="7">
    <location>
        <begin position="12"/>
        <end position="34"/>
    </location>
</feature>
<proteinExistence type="inferred from homology"/>
<dbReference type="EMBL" id="CP025785">
    <property type="protein sequence ID" value="AWG42825.1"/>
    <property type="molecule type" value="Genomic_DNA"/>
</dbReference>
<accession>A0A2S1LX30</accession>
<dbReference type="GO" id="GO:0015109">
    <property type="term" value="F:chromate transmembrane transporter activity"/>
    <property type="evidence" value="ECO:0007669"/>
    <property type="project" value="InterPro"/>
</dbReference>
<evidence type="ECO:0000313" key="8">
    <source>
        <dbReference type="EMBL" id="AWG42825.1"/>
    </source>
</evidence>
<keyword evidence="9" id="KW-1185">Reference proteome</keyword>
<dbReference type="GO" id="GO:0005886">
    <property type="term" value="C:plasma membrane"/>
    <property type="evidence" value="ECO:0007669"/>
    <property type="project" value="UniProtKB-SubCell"/>
</dbReference>
<dbReference type="PANTHER" id="PTHR43663">
    <property type="entry name" value="CHROMATE TRANSPORT PROTEIN-RELATED"/>
    <property type="match status" value="1"/>
</dbReference>
<dbReference type="AlphaFoldDB" id="A0A2S1LX30"/>
<evidence type="ECO:0000256" key="3">
    <source>
        <dbReference type="ARBA" id="ARBA00022475"/>
    </source>
</evidence>
<evidence type="ECO:0000313" key="9">
    <source>
        <dbReference type="Proteomes" id="UP000244655"/>
    </source>
</evidence>
<organism evidence="8 9">
    <name type="scientific">Candidatus Borreliella tachyglossi</name>
    <dbReference type="NCBI Taxonomy" id="1964448"/>
    <lineage>
        <taxon>Bacteria</taxon>
        <taxon>Pseudomonadati</taxon>
        <taxon>Spirochaetota</taxon>
        <taxon>Spirochaetia</taxon>
        <taxon>Spirochaetales</taxon>
        <taxon>Borreliaceae</taxon>
        <taxon>Borreliella</taxon>
    </lineage>
</organism>
<evidence type="ECO:0000256" key="2">
    <source>
        <dbReference type="ARBA" id="ARBA00005262"/>
    </source>
</evidence>
<name>A0A2S1LX30_9SPIR</name>
<keyword evidence="6 7" id="KW-0472">Membrane</keyword>
<keyword evidence="5 7" id="KW-1133">Transmembrane helix</keyword>
<evidence type="ECO:0000256" key="7">
    <source>
        <dbReference type="SAM" id="Phobius"/>
    </source>
</evidence>
<feature type="transmembrane region" description="Helical" evidence="7">
    <location>
        <begin position="55"/>
        <end position="74"/>
    </location>
</feature>
<sequence>MNKTKEEPYELLKLFLLVLKITTFTIGGGLLIISELKKIIVTQRKLISEANFNEILATSNVIPGVTAINFAFLIGKKLKGFKGAILLTIAGILPSLIVITIIALYINLDSRNIYFKKFLEGAKISSTMMLSMIVLEFSKKMLKNSIANWLICLSVTYVLYKFHTDLAYILLIFLLVYFTKYTVKTKFFKKKVQI</sequence>
<dbReference type="Proteomes" id="UP000244655">
    <property type="component" value="Chromosome"/>
</dbReference>